<dbReference type="PANTHER" id="PTHR11662">
    <property type="entry name" value="SOLUTE CARRIER FAMILY 17"/>
    <property type="match status" value="1"/>
</dbReference>
<dbReference type="CDD" id="cd17319">
    <property type="entry name" value="MFS_ExuT_GudP_like"/>
    <property type="match status" value="1"/>
</dbReference>
<dbReference type="InterPro" id="IPR000849">
    <property type="entry name" value="Sugar_P_transporter"/>
</dbReference>
<gene>
    <name evidence="9" type="ORF">SAMN04487909_13418</name>
</gene>
<reference evidence="9 10" key="1">
    <citation type="submission" date="2016-10" db="EMBL/GenBank/DDBJ databases">
        <authorList>
            <person name="de Groot N.N."/>
        </authorList>
    </citation>
    <scope>NUCLEOTIDE SEQUENCE [LARGE SCALE GENOMIC DNA]</scope>
    <source>
        <strain evidence="9 10">DSM 2895</strain>
    </source>
</reference>
<name>A0A1G8Y0M8_ANEMI</name>
<evidence type="ECO:0000313" key="10">
    <source>
        <dbReference type="Proteomes" id="UP000182836"/>
    </source>
</evidence>
<dbReference type="PROSITE" id="PS50850">
    <property type="entry name" value="MFS"/>
    <property type="match status" value="1"/>
</dbReference>
<dbReference type="Proteomes" id="UP000182836">
    <property type="component" value="Unassembled WGS sequence"/>
</dbReference>
<dbReference type="GO" id="GO:0005886">
    <property type="term" value="C:plasma membrane"/>
    <property type="evidence" value="ECO:0007669"/>
    <property type="project" value="UniProtKB-SubCell"/>
</dbReference>
<feature type="transmembrane region" description="Helical" evidence="7">
    <location>
        <begin position="215"/>
        <end position="233"/>
    </location>
</feature>
<feature type="transmembrane region" description="Helical" evidence="7">
    <location>
        <begin position="75"/>
        <end position="94"/>
    </location>
</feature>
<feature type="transmembrane region" description="Helical" evidence="7">
    <location>
        <begin position="44"/>
        <end position="63"/>
    </location>
</feature>
<dbReference type="Pfam" id="PF07690">
    <property type="entry name" value="MFS_1"/>
    <property type="match status" value="1"/>
</dbReference>
<evidence type="ECO:0000256" key="1">
    <source>
        <dbReference type="ARBA" id="ARBA00004651"/>
    </source>
</evidence>
<dbReference type="InterPro" id="IPR020846">
    <property type="entry name" value="MFS_dom"/>
</dbReference>
<dbReference type="InterPro" id="IPR036259">
    <property type="entry name" value="MFS_trans_sf"/>
</dbReference>
<dbReference type="SUPFAM" id="SSF103473">
    <property type="entry name" value="MFS general substrate transporter"/>
    <property type="match status" value="1"/>
</dbReference>
<evidence type="ECO:0000256" key="3">
    <source>
        <dbReference type="ARBA" id="ARBA00022475"/>
    </source>
</evidence>
<dbReference type="PIRSF" id="PIRSF002808">
    <property type="entry name" value="Hexose_phosphate_transp"/>
    <property type="match status" value="1"/>
</dbReference>
<evidence type="ECO:0000256" key="5">
    <source>
        <dbReference type="ARBA" id="ARBA00022989"/>
    </source>
</evidence>
<feature type="transmembrane region" description="Helical" evidence="7">
    <location>
        <begin position="135"/>
        <end position="159"/>
    </location>
</feature>
<keyword evidence="6 7" id="KW-0472">Membrane</keyword>
<feature type="transmembrane region" description="Helical" evidence="7">
    <location>
        <begin position="371"/>
        <end position="390"/>
    </location>
</feature>
<evidence type="ECO:0000259" key="8">
    <source>
        <dbReference type="PROSITE" id="PS50850"/>
    </source>
</evidence>
<sequence length="406" mass="44426">MKNKNKYLILGLLCLAWFVGYLDRVSMSIAIIPITKDFNLSPTQVGLVLSSFFIGYAFMQPIGGWLADKFGSKRILIMAIILWSLFTALTGIAWSFISLIVIRILFGIGEGSFPPASSVAIAEHFPKTERARAKTLLLSSTSIGSAVGALVVAAVVTSYGWRSMFIFLGFIGVVISILFWLYVRPSTQERENSKKQTANKVSVKQLLKIPTMQKLVIIFFGITIAGWGLNSWMPSYFVNVRHMDLISAGLSTAIAPLMGFVTSIASGWILDKFMVGREKYLIIIGASLAALFLYLMFNTPSVVLAVTYMTLCKMSMNLVESTVFVLPLKNLPEEFIGTGTGLINFGGQIGSTISPTVIGFLISMFNGSYNAAFWFLIALLTLSTIVGITLRSDKKSLESIKDKATA</sequence>
<feature type="transmembrane region" description="Helical" evidence="7">
    <location>
        <begin position="100"/>
        <end position="123"/>
    </location>
</feature>
<dbReference type="RefSeq" id="WP_217636989.1">
    <property type="nucleotide sequence ID" value="NZ_CCMI01000029.1"/>
</dbReference>
<evidence type="ECO:0000256" key="7">
    <source>
        <dbReference type="SAM" id="Phobius"/>
    </source>
</evidence>
<organism evidence="9 10">
    <name type="scientific">Aneurinibacillus migulanus</name>
    <name type="common">Bacillus migulanus</name>
    <dbReference type="NCBI Taxonomy" id="47500"/>
    <lineage>
        <taxon>Bacteria</taxon>
        <taxon>Bacillati</taxon>
        <taxon>Bacillota</taxon>
        <taxon>Bacilli</taxon>
        <taxon>Bacillales</taxon>
        <taxon>Paenibacillaceae</taxon>
        <taxon>Aneurinibacillus group</taxon>
        <taxon>Aneurinibacillus</taxon>
    </lineage>
</organism>
<keyword evidence="2" id="KW-0813">Transport</keyword>
<evidence type="ECO:0000256" key="6">
    <source>
        <dbReference type="ARBA" id="ARBA00023136"/>
    </source>
</evidence>
<feature type="transmembrane region" description="Helical" evidence="7">
    <location>
        <begin position="245"/>
        <end position="268"/>
    </location>
</feature>
<keyword evidence="5 7" id="KW-1133">Transmembrane helix</keyword>
<feature type="domain" description="Major facilitator superfamily (MFS) profile" evidence="8">
    <location>
        <begin position="9"/>
        <end position="395"/>
    </location>
</feature>
<dbReference type="InterPro" id="IPR050382">
    <property type="entry name" value="MFS_Na/Anion_cotransporter"/>
</dbReference>
<evidence type="ECO:0000256" key="4">
    <source>
        <dbReference type="ARBA" id="ARBA00022692"/>
    </source>
</evidence>
<dbReference type="GO" id="GO:0022857">
    <property type="term" value="F:transmembrane transporter activity"/>
    <property type="evidence" value="ECO:0007669"/>
    <property type="project" value="InterPro"/>
</dbReference>
<accession>A0A1G8Y0M8</accession>
<comment type="subcellular location">
    <subcellularLocation>
        <location evidence="1">Cell membrane</location>
        <topology evidence="1">Multi-pass membrane protein</topology>
    </subcellularLocation>
</comment>
<keyword evidence="3" id="KW-1003">Cell membrane</keyword>
<protein>
    <submittedName>
        <fullName evidence="9">Sugar phosphate permease</fullName>
    </submittedName>
</protein>
<proteinExistence type="predicted"/>
<evidence type="ECO:0000313" key="9">
    <source>
        <dbReference type="EMBL" id="SDJ96358.1"/>
    </source>
</evidence>
<feature type="transmembrane region" description="Helical" evidence="7">
    <location>
        <begin position="165"/>
        <end position="183"/>
    </location>
</feature>
<dbReference type="AlphaFoldDB" id="A0A1G8Y0M8"/>
<dbReference type="PANTHER" id="PTHR11662:SF399">
    <property type="entry name" value="FI19708P1-RELATED"/>
    <property type="match status" value="1"/>
</dbReference>
<keyword evidence="4 7" id="KW-0812">Transmembrane</keyword>
<dbReference type="EMBL" id="FNED01000034">
    <property type="protein sequence ID" value="SDJ96358.1"/>
    <property type="molecule type" value="Genomic_DNA"/>
</dbReference>
<dbReference type="InterPro" id="IPR011701">
    <property type="entry name" value="MFS"/>
</dbReference>
<dbReference type="Gene3D" id="1.20.1250.20">
    <property type="entry name" value="MFS general substrate transporter like domains"/>
    <property type="match status" value="2"/>
</dbReference>
<evidence type="ECO:0000256" key="2">
    <source>
        <dbReference type="ARBA" id="ARBA00022448"/>
    </source>
</evidence>
<feature type="transmembrane region" description="Helical" evidence="7">
    <location>
        <begin position="280"/>
        <end position="297"/>
    </location>
</feature>